<feature type="transmembrane region" description="Helical" evidence="10">
    <location>
        <begin position="469"/>
        <end position="486"/>
    </location>
</feature>
<feature type="transmembrane region" description="Helical" evidence="10">
    <location>
        <begin position="413"/>
        <end position="432"/>
    </location>
</feature>
<dbReference type="InterPro" id="IPR002541">
    <property type="entry name" value="Cyt_c_assembly"/>
</dbReference>
<feature type="transmembrane region" description="Helical" evidence="10">
    <location>
        <begin position="328"/>
        <end position="349"/>
    </location>
</feature>
<dbReference type="PRINTS" id="PR01411">
    <property type="entry name" value="CCMFBIOGNSIS"/>
</dbReference>
<feature type="transmembrane region" description="Helical" evidence="10">
    <location>
        <begin position="6"/>
        <end position="29"/>
    </location>
</feature>
<dbReference type="PANTHER" id="PTHR43653:SF1">
    <property type="entry name" value="CYTOCHROME C-TYPE BIOGENESIS PROTEIN CCMF"/>
    <property type="match status" value="1"/>
</dbReference>
<dbReference type="Pfam" id="PF01578">
    <property type="entry name" value="Cytochrom_C_asm"/>
    <property type="match status" value="1"/>
</dbReference>
<dbReference type="OrthoDB" id="9761451at2"/>
<feature type="transmembrane region" description="Helical" evidence="10">
    <location>
        <begin position="194"/>
        <end position="216"/>
    </location>
</feature>
<dbReference type="Pfam" id="PF16327">
    <property type="entry name" value="CcmF_C"/>
    <property type="match status" value="1"/>
</dbReference>
<feature type="domain" description="Cytochrome c assembly protein" evidence="11">
    <location>
        <begin position="89"/>
        <end position="314"/>
    </location>
</feature>
<dbReference type="GO" id="GO:0015232">
    <property type="term" value="F:heme transmembrane transporter activity"/>
    <property type="evidence" value="ECO:0007669"/>
    <property type="project" value="InterPro"/>
</dbReference>
<feature type="transmembrane region" description="Helical" evidence="10">
    <location>
        <begin position="295"/>
        <end position="316"/>
    </location>
</feature>
<evidence type="ECO:0008006" key="15">
    <source>
        <dbReference type="Google" id="ProtNLM"/>
    </source>
</evidence>
<keyword evidence="7 10" id="KW-1133">Transmembrane helix</keyword>
<dbReference type="EMBL" id="LGCK01000012">
    <property type="protein sequence ID" value="KPL70952.1"/>
    <property type="molecule type" value="Genomic_DNA"/>
</dbReference>
<dbReference type="GO" id="GO:0005886">
    <property type="term" value="C:plasma membrane"/>
    <property type="evidence" value="ECO:0007669"/>
    <property type="project" value="UniProtKB-SubCell"/>
</dbReference>
<evidence type="ECO:0000256" key="2">
    <source>
        <dbReference type="ARBA" id="ARBA00009186"/>
    </source>
</evidence>
<feature type="transmembrane region" description="Helical" evidence="10">
    <location>
        <begin position="228"/>
        <end position="249"/>
    </location>
</feature>
<organism evidence="13 14">
    <name type="scientific">Leptolinea tardivitalis</name>
    <dbReference type="NCBI Taxonomy" id="229920"/>
    <lineage>
        <taxon>Bacteria</taxon>
        <taxon>Bacillati</taxon>
        <taxon>Chloroflexota</taxon>
        <taxon>Anaerolineae</taxon>
        <taxon>Anaerolineales</taxon>
        <taxon>Anaerolineaceae</taxon>
        <taxon>Leptolinea</taxon>
    </lineage>
</organism>
<proteinExistence type="inferred from homology"/>
<comment type="caution">
    <text evidence="13">The sequence shown here is derived from an EMBL/GenBank/DDBJ whole genome shotgun (WGS) entry which is preliminary data.</text>
</comment>
<keyword evidence="3" id="KW-1003">Cell membrane</keyword>
<dbReference type="GO" id="GO:0020037">
    <property type="term" value="F:heme binding"/>
    <property type="evidence" value="ECO:0007669"/>
    <property type="project" value="InterPro"/>
</dbReference>
<evidence type="ECO:0000256" key="7">
    <source>
        <dbReference type="ARBA" id="ARBA00022989"/>
    </source>
</evidence>
<evidence type="ECO:0000256" key="5">
    <source>
        <dbReference type="ARBA" id="ARBA00022692"/>
    </source>
</evidence>
<dbReference type="STRING" id="229920.ADM99_11625"/>
<evidence type="ECO:0000313" key="14">
    <source>
        <dbReference type="Proteomes" id="UP000050430"/>
    </source>
</evidence>
<evidence type="ECO:0000256" key="4">
    <source>
        <dbReference type="ARBA" id="ARBA00022519"/>
    </source>
</evidence>
<feature type="transmembrane region" description="Helical" evidence="10">
    <location>
        <begin position="121"/>
        <end position="143"/>
    </location>
</feature>
<feature type="transmembrane region" description="Helical" evidence="10">
    <location>
        <begin position="82"/>
        <end position="109"/>
    </location>
</feature>
<sequence>MAANLGFGSLVIAFLLAVYSSVAGCMGGLKKRAVLVESGRLGLVLIFPLVSLSIGCLIYLLLNGRYEIQYVYSVVSNDLPFYLRITALWGGQAGSLLFWSFLLAGLSVLITNNHWDRDIEFLPWVISVLGIVLAFFISLSVFVENPFVRFWELPDGSHLASMMMPAGATIYQADNGNGLNPLLRHPGMVFHPPLLYLGFVSFVIPFSFAMAALITGRTDDRWIRLTRRWSLMAWLFLSLGLILGARWAYDVLGWGGYWGWDPVEISAFMPWLTGTAFLHSVVSQEKRGLFKRWNIILIILTFDLIILGTFLTRSGVLSSVHAFSQSAIGPLFLVFIALTFGVSVGMLLWRWNDLQSENQLTSLFSRESVFLFNNLIFISLFIVCFWGVVYPVISDVFTGQKVTVGPPFYERATAPLFAAMLLLMGIAPLTAWGHSTARTLGKSLIKPLLVAVLILIIIAASGVQSPGALLGFGLVSLVVTVTFYEYGRGVHIRSQQTGEPVLLSGIKLAGRNRRRYGGYIIHLGVVMMALGIIGIELFQTETQGTIARGQSLKLDDLTISFRDLAVFDTHDGRNIARAVVNIKQGDNVIGEIYPRRDYYYESQQPVTVPGVISTFAEDIYVILVDWQSISLQGATFKVYHNPLVKWLWLGGFVFILGTLLASWPDLTLDEERIIRMVIRHGPEEFFK</sequence>
<evidence type="ECO:0000256" key="6">
    <source>
        <dbReference type="ARBA" id="ARBA00022748"/>
    </source>
</evidence>
<evidence type="ECO:0000313" key="13">
    <source>
        <dbReference type="EMBL" id="KPL70952.1"/>
    </source>
</evidence>
<keyword evidence="6" id="KW-0201">Cytochrome c-type biogenesis</keyword>
<name>A0A0P6WXF6_9CHLR</name>
<dbReference type="InterPro" id="IPR003568">
    <property type="entry name" value="Cyt_c_biogenesis_CcmF"/>
</dbReference>
<reference evidence="13 14" key="1">
    <citation type="submission" date="2015-07" db="EMBL/GenBank/DDBJ databases">
        <title>Genome sequence of Leptolinea tardivitalis DSM 16556.</title>
        <authorList>
            <person name="Hemp J."/>
            <person name="Ward L.M."/>
            <person name="Pace L.A."/>
            <person name="Fischer W.W."/>
        </authorList>
    </citation>
    <scope>NUCLEOTIDE SEQUENCE [LARGE SCALE GENOMIC DNA]</scope>
    <source>
        <strain evidence="13 14">YMTK-2</strain>
    </source>
</reference>
<evidence type="ECO:0000259" key="11">
    <source>
        <dbReference type="Pfam" id="PF01578"/>
    </source>
</evidence>
<dbReference type="AlphaFoldDB" id="A0A0P6WXF6"/>
<protein>
    <recommendedName>
        <fullName evidence="15">Cytochrome C biogenesis protein</fullName>
    </recommendedName>
</protein>
<evidence type="ECO:0000256" key="8">
    <source>
        <dbReference type="ARBA" id="ARBA00023136"/>
    </source>
</evidence>
<dbReference type="PATRIC" id="fig|229920.5.peg.2646"/>
<feature type="transmembrane region" description="Helical" evidence="10">
    <location>
        <begin position="265"/>
        <end position="283"/>
    </location>
</feature>
<feature type="transmembrane region" description="Helical" evidence="10">
    <location>
        <begin position="516"/>
        <end position="535"/>
    </location>
</feature>
<keyword evidence="5 10" id="KW-0812">Transmembrane</keyword>
<comment type="similarity">
    <text evidence="2">Belongs to the CcmF/CycK/Ccl1/NrfE/CcsA family.</text>
</comment>
<evidence type="ECO:0000256" key="1">
    <source>
        <dbReference type="ARBA" id="ARBA00004429"/>
    </source>
</evidence>
<dbReference type="InterPro" id="IPR003567">
    <property type="entry name" value="Cyt_c_biogenesis"/>
</dbReference>
<gene>
    <name evidence="13" type="ORF">ADM99_11625</name>
</gene>
<feature type="transmembrane region" description="Helical" evidence="10">
    <location>
        <begin position="444"/>
        <end position="463"/>
    </location>
</feature>
<feature type="transmembrane region" description="Helical" evidence="10">
    <location>
        <begin position="646"/>
        <end position="666"/>
    </location>
</feature>
<comment type="function">
    <text evidence="9">Required for the biogenesis of c-type cytochromes. Possible subunit of a heme lyase.</text>
</comment>
<evidence type="ECO:0000256" key="3">
    <source>
        <dbReference type="ARBA" id="ARBA00022475"/>
    </source>
</evidence>
<feature type="transmembrane region" description="Helical" evidence="10">
    <location>
        <begin position="41"/>
        <end position="62"/>
    </location>
</feature>
<keyword evidence="8 10" id="KW-0472">Membrane</keyword>
<dbReference type="Proteomes" id="UP000050430">
    <property type="component" value="Unassembled WGS sequence"/>
</dbReference>
<dbReference type="InterPro" id="IPR032523">
    <property type="entry name" value="CcmF_C"/>
</dbReference>
<feature type="transmembrane region" description="Helical" evidence="10">
    <location>
        <begin position="370"/>
        <end position="393"/>
    </location>
</feature>
<dbReference type="RefSeq" id="WP_062422673.1">
    <property type="nucleotide sequence ID" value="NZ_BBYA01000011.1"/>
</dbReference>
<comment type="subcellular location">
    <subcellularLocation>
        <location evidence="1">Cell inner membrane</location>
        <topology evidence="1">Multi-pass membrane protein</topology>
    </subcellularLocation>
</comment>
<dbReference type="PRINTS" id="PR01410">
    <property type="entry name" value="CCBIOGENESIS"/>
</dbReference>
<keyword evidence="4" id="KW-0997">Cell inner membrane</keyword>
<accession>A0A0P6WXF6</accession>
<evidence type="ECO:0000259" key="12">
    <source>
        <dbReference type="Pfam" id="PF16327"/>
    </source>
</evidence>
<evidence type="ECO:0000256" key="10">
    <source>
        <dbReference type="SAM" id="Phobius"/>
    </source>
</evidence>
<keyword evidence="14" id="KW-1185">Reference proteome</keyword>
<dbReference type="PANTHER" id="PTHR43653">
    <property type="entry name" value="CYTOCHROME C ASSEMBLY PROTEIN-RELATED"/>
    <property type="match status" value="1"/>
</dbReference>
<dbReference type="GO" id="GO:0017004">
    <property type="term" value="P:cytochrome complex assembly"/>
    <property type="evidence" value="ECO:0007669"/>
    <property type="project" value="UniProtKB-KW"/>
</dbReference>
<feature type="domain" description="Cytochrome c-type biogenesis protein CcmF C-terminal" evidence="12">
    <location>
        <begin position="333"/>
        <end position="661"/>
    </location>
</feature>
<evidence type="ECO:0000256" key="9">
    <source>
        <dbReference type="ARBA" id="ARBA00037230"/>
    </source>
</evidence>